<keyword evidence="4" id="KW-0804">Transcription</keyword>
<evidence type="ECO:0000256" key="5">
    <source>
        <dbReference type="ARBA" id="ARBA00023242"/>
    </source>
</evidence>
<dbReference type="InterPro" id="IPR010750">
    <property type="entry name" value="SGF29_tudor-like_dom"/>
</dbReference>
<dbReference type="PANTHER" id="PTHR46406">
    <property type="entry name" value="NITRIC OXIDE-ASSOCIATED PROTEIN 1"/>
    <property type="match status" value="1"/>
</dbReference>
<dbReference type="PROSITE" id="PS51518">
    <property type="entry name" value="SGF29_C"/>
    <property type="match status" value="1"/>
</dbReference>
<dbReference type="InterPro" id="IPR027417">
    <property type="entry name" value="P-loop_NTPase"/>
</dbReference>
<evidence type="ECO:0000313" key="9">
    <source>
        <dbReference type="EMBL" id="CAD7628444.1"/>
    </source>
</evidence>
<evidence type="ECO:0000256" key="4">
    <source>
        <dbReference type="ARBA" id="ARBA00023163"/>
    </source>
</evidence>
<dbReference type="Gene3D" id="3.40.50.300">
    <property type="entry name" value="P-loop containing nucleotide triphosphate hydrolases"/>
    <property type="match status" value="1"/>
</dbReference>
<proteinExistence type="predicted"/>
<dbReference type="EMBL" id="CAJPIZ010005714">
    <property type="protein sequence ID" value="CAG2108874.1"/>
    <property type="molecule type" value="Genomic_DNA"/>
</dbReference>
<dbReference type="PANTHER" id="PTHR46406:SF1">
    <property type="entry name" value="NITRIC OXIDE-ASSOCIATED PROTEIN 1"/>
    <property type="match status" value="1"/>
</dbReference>
<protein>
    <recommendedName>
        <fullName evidence="8">SGF29 C-terminal domain-containing protein</fullName>
    </recommendedName>
</protein>
<organism evidence="9">
    <name type="scientific">Medioppia subpectinata</name>
    <dbReference type="NCBI Taxonomy" id="1979941"/>
    <lineage>
        <taxon>Eukaryota</taxon>
        <taxon>Metazoa</taxon>
        <taxon>Ecdysozoa</taxon>
        <taxon>Arthropoda</taxon>
        <taxon>Chelicerata</taxon>
        <taxon>Arachnida</taxon>
        <taxon>Acari</taxon>
        <taxon>Acariformes</taxon>
        <taxon>Sarcoptiformes</taxon>
        <taxon>Oribatida</taxon>
        <taxon>Brachypylina</taxon>
        <taxon>Oppioidea</taxon>
        <taxon>Oppiidae</taxon>
        <taxon>Medioppia</taxon>
    </lineage>
</organism>
<evidence type="ECO:0000256" key="1">
    <source>
        <dbReference type="ARBA" id="ARBA00004123"/>
    </source>
</evidence>
<reference evidence="9" key="1">
    <citation type="submission" date="2020-11" db="EMBL/GenBank/DDBJ databases">
        <authorList>
            <person name="Tran Van P."/>
        </authorList>
    </citation>
    <scope>NUCLEOTIDE SEQUENCE</scope>
</reference>
<gene>
    <name evidence="9" type="ORF">OSB1V03_LOCUS8866</name>
</gene>
<sequence>MSEDNVQELDPFNTGHHFDDNSSDFMDSCVEGVDEIMQKNESNNQWIGLTNSESIIINEKMREFHQMLSQMNEEVNRSEHNLTNITKTHERMQTEPQKPYYKHKLKGLYKTALQDTDSESEIIRKALDLIHDIRSVVKSRQRKSGHGFTKETAIRRGALMKMLQQNAATLPLFVPKSREDTTPPKHDLTIVVVYHVNSLCGAIPAESNYAAKVGDLVAALVKGSDGDENWILAEVVHYINSSNKYEIDDIDEEQKDRHTLSRRRVLPLPLMRANPETDGDALFPKDTLVLALYPQTTCFYRAIIQEPPKTAQEEYQVLFEDSSYSDGYSPPLSVPQRYVIACKESRKNFNRFYGFKSAMEALISASNVSNVTKTHVLGVCQKCINGFNGYNYRQSRYSRQSVVKHQSLMKLRKDYLVDTKQERKALNIFETPIGVVDPIDGKTKSSLTVDILGSDTLPQLTDWRKTQLIKRMRRLLPLPVSLTGLGDGERPRYWTQVMKKSSFELSQSNKTSELTLYETIPTSLRIFLDNFGDKIPKELQEVYDNYKKSKELYFENLTKTQKQLTAKKDKILRFPYDLVSYLKQKQNIMKSNETNDDMTEESLKQRAIVDTEYDDYLKHHHLMQYLATSLKGMKPDEYEAEVEGWRDQFWLRNYGTPDPKTKPSDIECSGCELQEVYDNYKKSKELYFENLTKTQNQLMAKKDKILRFPYDLVSYLKQKQNIMKSNETNDDMTEESLKQRAIVDTEYDDYLKHHHLMQYLATSLKGMKPDEYEAEVEGWRDQFWLRNYGTPDPKTKPSDIECSGCGAYLHCSATNIPGYMPSEKFKNLSEHQLRAEKCQRCEYLAHFNVALNVNVSNDHYPELMAKIQNTKALIVIMVDLLDFPCSVWPVDLLPKDNDLYLERALQSLKKSLYENNISKESRIIDISLISAKTGFGVESLITRLLRDRLKGEDVDVDLISRATTSVWPGTTLNLIKFPIRDPTGWEVELRLKRLRLYERNDIKERRLKWTLYKETGDTRHAMLSSRIGMTYRSDVPFTVQSGHPFAHKTQTPKPFDATNTFFKDCNNFYDTPGTIYKDQILTLLTTEELLKTIPRELITPRTFTLRPFQSLFVGGLGRIDVMNARQQVWLTVFASHYLPIHVVHTEEAKRFYELYLGTDMLGVPIGGFERVQHWPQLVPREIVLDGVSWQQSCADIVLSTAGWVSVTLGADTRCVLRAFTPEGRGIYVRNPPLLPYAHKLRGKRIVGTPCFENKLFTIDDMVRHAIPKRFNRYKESRHISQKRIQNLQ</sequence>
<evidence type="ECO:0000259" key="8">
    <source>
        <dbReference type="PROSITE" id="PS51518"/>
    </source>
</evidence>
<evidence type="ECO:0000256" key="3">
    <source>
        <dbReference type="ARBA" id="ARBA00023054"/>
    </source>
</evidence>
<dbReference type="Gene3D" id="2.30.30.140">
    <property type="match status" value="2"/>
</dbReference>
<comment type="subcellular location">
    <subcellularLocation>
        <location evidence="1">Nucleus</location>
    </subcellularLocation>
</comment>
<evidence type="ECO:0000256" key="7">
    <source>
        <dbReference type="SAM" id="MobiDB-lite"/>
    </source>
</evidence>
<feature type="region of interest" description="Disordered" evidence="7">
    <location>
        <begin position="1"/>
        <end position="20"/>
    </location>
</feature>
<feature type="domain" description="SGF29 C-terminal" evidence="8">
    <location>
        <begin position="207"/>
        <end position="348"/>
    </location>
</feature>
<name>A0A7R9KS76_9ACAR</name>
<dbReference type="GO" id="GO:0140672">
    <property type="term" value="C:ATAC complex"/>
    <property type="evidence" value="ECO:0007669"/>
    <property type="project" value="UniProtKB-ARBA"/>
</dbReference>
<dbReference type="OrthoDB" id="1696305at2759"/>
<dbReference type="Pfam" id="PF07039">
    <property type="entry name" value="SGF29_Tudor"/>
    <property type="match status" value="1"/>
</dbReference>
<feature type="coiled-coil region" evidence="6">
    <location>
        <begin position="61"/>
        <end position="88"/>
    </location>
</feature>
<keyword evidence="10" id="KW-1185">Reference proteome</keyword>
<evidence type="ECO:0000256" key="2">
    <source>
        <dbReference type="ARBA" id="ARBA00023015"/>
    </source>
</evidence>
<dbReference type="CDD" id="cd20394">
    <property type="entry name" value="Tudor_SGF29_rpt2"/>
    <property type="match status" value="1"/>
</dbReference>
<keyword evidence="2" id="KW-0805">Transcription regulation</keyword>
<keyword evidence="3 6" id="KW-0175">Coiled coil</keyword>
<dbReference type="InterPro" id="IPR047287">
    <property type="entry name" value="Tudor_SGF29_rpt2"/>
</dbReference>
<dbReference type="FunFam" id="2.30.30.140:FF:000029">
    <property type="entry name" value="SAGA-associated factor 29 homolog"/>
    <property type="match status" value="1"/>
</dbReference>
<keyword evidence="5" id="KW-0539">Nucleus</keyword>
<dbReference type="InterPro" id="IPR047288">
    <property type="entry name" value="Tudor_SGF29_rpt1"/>
</dbReference>
<dbReference type="Pfam" id="PF21516">
    <property type="entry name" value="YqeH-like_C"/>
    <property type="match status" value="1"/>
</dbReference>
<dbReference type="CDD" id="cd20393">
    <property type="entry name" value="Tudor_SGF29_rpt1"/>
    <property type="match status" value="1"/>
</dbReference>
<evidence type="ECO:0000256" key="6">
    <source>
        <dbReference type="SAM" id="Coils"/>
    </source>
</evidence>
<dbReference type="InterPro" id="IPR052807">
    <property type="entry name" value="Mito_transl_resp_regulator"/>
</dbReference>
<dbReference type="Proteomes" id="UP000759131">
    <property type="component" value="Unassembled WGS sequence"/>
</dbReference>
<accession>A0A7R9KS76</accession>
<evidence type="ECO:0000313" key="10">
    <source>
        <dbReference type="Proteomes" id="UP000759131"/>
    </source>
</evidence>
<dbReference type="GO" id="GO:0005634">
    <property type="term" value="C:nucleus"/>
    <property type="evidence" value="ECO:0007669"/>
    <property type="project" value="UniProtKB-SubCell"/>
</dbReference>
<dbReference type="InterPro" id="IPR048422">
    <property type="entry name" value="NOA1/YqeH-like_C"/>
</dbReference>
<dbReference type="EMBL" id="OC860289">
    <property type="protein sequence ID" value="CAD7628444.1"/>
    <property type="molecule type" value="Genomic_DNA"/>
</dbReference>
<dbReference type="FunFam" id="2.30.30.140:FF:000026">
    <property type="entry name" value="SAGA-associated factor 29 homolog"/>
    <property type="match status" value="1"/>
</dbReference>